<dbReference type="Pfam" id="PF20415">
    <property type="entry name" value="DUF6699"/>
    <property type="match status" value="1"/>
</dbReference>
<reference evidence="3" key="1">
    <citation type="submission" date="2023-03" db="EMBL/GenBank/DDBJ databases">
        <title>Massive genome expansion in bonnet fungi (Mycena s.s.) driven by repeated elements and novel gene families across ecological guilds.</title>
        <authorList>
            <consortium name="Lawrence Berkeley National Laboratory"/>
            <person name="Harder C.B."/>
            <person name="Miyauchi S."/>
            <person name="Viragh M."/>
            <person name="Kuo A."/>
            <person name="Thoen E."/>
            <person name="Andreopoulos B."/>
            <person name="Lu D."/>
            <person name="Skrede I."/>
            <person name="Drula E."/>
            <person name="Henrissat B."/>
            <person name="Morin E."/>
            <person name="Kohler A."/>
            <person name="Barry K."/>
            <person name="LaButti K."/>
            <person name="Morin E."/>
            <person name="Salamov A."/>
            <person name="Lipzen A."/>
            <person name="Mereny Z."/>
            <person name="Hegedus B."/>
            <person name="Baldrian P."/>
            <person name="Stursova M."/>
            <person name="Weitz H."/>
            <person name="Taylor A."/>
            <person name="Grigoriev I.V."/>
            <person name="Nagy L.G."/>
            <person name="Martin F."/>
            <person name="Kauserud H."/>
        </authorList>
    </citation>
    <scope>NUCLEOTIDE SEQUENCE</scope>
    <source>
        <strain evidence="3">9284</strain>
    </source>
</reference>
<evidence type="ECO:0000259" key="2">
    <source>
        <dbReference type="Pfam" id="PF20415"/>
    </source>
</evidence>
<dbReference type="AlphaFoldDB" id="A0AAD7C8J5"/>
<proteinExistence type="predicted"/>
<gene>
    <name evidence="3" type="ORF">FB45DRAFT_1054334</name>
</gene>
<organism evidence="3 4">
    <name type="scientific">Roridomyces roridus</name>
    <dbReference type="NCBI Taxonomy" id="1738132"/>
    <lineage>
        <taxon>Eukaryota</taxon>
        <taxon>Fungi</taxon>
        <taxon>Dikarya</taxon>
        <taxon>Basidiomycota</taxon>
        <taxon>Agaricomycotina</taxon>
        <taxon>Agaricomycetes</taxon>
        <taxon>Agaricomycetidae</taxon>
        <taxon>Agaricales</taxon>
        <taxon>Marasmiineae</taxon>
        <taxon>Mycenaceae</taxon>
        <taxon>Roridomyces</taxon>
    </lineage>
</organism>
<evidence type="ECO:0000313" key="4">
    <source>
        <dbReference type="Proteomes" id="UP001221142"/>
    </source>
</evidence>
<dbReference type="InterPro" id="IPR046522">
    <property type="entry name" value="DUF6699"/>
</dbReference>
<sequence>MCFLRCCRRRPKHQTPVLWPPTLVFGRTPHRAPAPPTAFTWTPFTPLPPLPQDYQHHAHFGANPSFLPPTSPWMLPGSVPRQHRRLPDISRPRRLSSRRRRRESPAPFIPPPREWVLPNSPAPLVPGFIPRNLRQQLNPEVSNGPGISWDITQFPATAQRRGRRRRRQGGTGDLLDEPATWPICTFLTISFRHLGLHLAPWEALWGPIQVHSLGTRPITIETVFNAIHAYFRIPLTENDRARVGWAEWTVISDTYRRRVGPMGRSPNLRAYDEQQGPLRSDVLRGETEFYGLISFTGAPEGLYNLVLVAPS</sequence>
<dbReference type="Proteomes" id="UP001221142">
    <property type="component" value="Unassembled WGS sequence"/>
</dbReference>
<feature type="region of interest" description="Disordered" evidence="1">
    <location>
        <begin position="144"/>
        <end position="173"/>
    </location>
</feature>
<keyword evidence="4" id="KW-1185">Reference proteome</keyword>
<dbReference type="EMBL" id="JARKIF010000004">
    <property type="protein sequence ID" value="KAJ7641969.1"/>
    <property type="molecule type" value="Genomic_DNA"/>
</dbReference>
<feature type="domain" description="DUF6699" evidence="2">
    <location>
        <begin position="147"/>
        <end position="292"/>
    </location>
</feature>
<evidence type="ECO:0000256" key="1">
    <source>
        <dbReference type="SAM" id="MobiDB-lite"/>
    </source>
</evidence>
<feature type="compositionally biased region" description="Basic residues" evidence="1">
    <location>
        <begin position="92"/>
        <end position="102"/>
    </location>
</feature>
<comment type="caution">
    <text evidence="3">The sequence shown here is derived from an EMBL/GenBank/DDBJ whole genome shotgun (WGS) entry which is preliminary data.</text>
</comment>
<feature type="region of interest" description="Disordered" evidence="1">
    <location>
        <begin position="71"/>
        <end position="111"/>
    </location>
</feature>
<accession>A0AAD7C8J5</accession>
<protein>
    <recommendedName>
        <fullName evidence="2">DUF6699 domain-containing protein</fullName>
    </recommendedName>
</protein>
<evidence type="ECO:0000313" key="3">
    <source>
        <dbReference type="EMBL" id="KAJ7641969.1"/>
    </source>
</evidence>
<name>A0AAD7C8J5_9AGAR</name>